<accession>A0A4R1BR98</accession>
<keyword evidence="1" id="KW-0472">Membrane</keyword>
<keyword evidence="4" id="KW-1185">Reference proteome</keyword>
<evidence type="ECO:0000313" key="4">
    <source>
        <dbReference type="Proteomes" id="UP000295244"/>
    </source>
</evidence>
<evidence type="ECO:0000313" key="3">
    <source>
        <dbReference type="EMBL" id="TCJ19827.1"/>
    </source>
</evidence>
<feature type="signal peptide" evidence="2">
    <location>
        <begin position="1"/>
        <end position="31"/>
    </location>
</feature>
<dbReference type="EMBL" id="SKBU01000006">
    <property type="protein sequence ID" value="TCJ19827.1"/>
    <property type="molecule type" value="Genomic_DNA"/>
</dbReference>
<name>A0A4R1BR98_9ACTN</name>
<reference evidence="3 4" key="1">
    <citation type="submission" date="2019-03" db="EMBL/GenBank/DDBJ databases">
        <title>Whole genome sequence of a novel Rubrobacter taiwanensis strain, isolated from Yellowstone National Park.</title>
        <authorList>
            <person name="Freed S."/>
            <person name="Ramaley R.F."/>
            <person name="Kyndt J.A."/>
        </authorList>
    </citation>
    <scope>NUCLEOTIDE SEQUENCE [LARGE SCALE GENOMIC DNA]</scope>
    <source>
        <strain evidence="3 4">Yellowstone</strain>
    </source>
</reference>
<evidence type="ECO:0000256" key="2">
    <source>
        <dbReference type="SAM" id="SignalP"/>
    </source>
</evidence>
<dbReference type="Proteomes" id="UP000295244">
    <property type="component" value="Unassembled WGS sequence"/>
</dbReference>
<gene>
    <name evidence="3" type="ORF">E0L93_02405</name>
</gene>
<keyword evidence="1" id="KW-1133">Transmembrane helix</keyword>
<keyword evidence="2" id="KW-0732">Signal</keyword>
<feature type="chain" id="PRO_5020412762" evidence="2">
    <location>
        <begin position="32"/>
        <end position="81"/>
    </location>
</feature>
<protein>
    <submittedName>
        <fullName evidence="3">Uncharacterized protein</fullName>
    </submittedName>
</protein>
<evidence type="ECO:0000256" key="1">
    <source>
        <dbReference type="SAM" id="Phobius"/>
    </source>
</evidence>
<comment type="caution">
    <text evidence="3">The sequence shown here is derived from an EMBL/GenBank/DDBJ whole genome shotgun (WGS) entry which is preliminary data.</text>
</comment>
<dbReference type="RefSeq" id="WP_132687981.1">
    <property type="nucleotide sequence ID" value="NZ_SKBU01000006.1"/>
</dbReference>
<organism evidence="3 4">
    <name type="scientific">Rubrobacter taiwanensis</name>
    <dbReference type="NCBI Taxonomy" id="185139"/>
    <lineage>
        <taxon>Bacteria</taxon>
        <taxon>Bacillati</taxon>
        <taxon>Actinomycetota</taxon>
        <taxon>Rubrobacteria</taxon>
        <taxon>Rubrobacterales</taxon>
        <taxon>Rubrobacteraceae</taxon>
        <taxon>Rubrobacter</taxon>
    </lineage>
</organism>
<dbReference type="AlphaFoldDB" id="A0A4R1BR98"/>
<proteinExistence type="predicted"/>
<sequence>MVERRIGRIYLSAVIAVALVLLLAAGGPALAQETQTPQTLGGGEIGYLDWLYHLPLALGCALLVVAVDAFVILRYIRGKEA</sequence>
<keyword evidence="1" id="KW-0812">Transmembrane</keyword>
<feature type="transmembrane region" description="Helical" evidence="1">
    <location>
        <begin position="55"/>
        <end position="76"/>
    </location>
</feature>